<gene>
    <name evidence="3" type="ORF">LX69_01165</name>
</gene>
<dbReference type="Proteomes" id="UP000249239">
    <property type="component" value="Unassembled WGS sequence"/>
</dbReference>
<protein>
    <submittedName>
        <fullName evidence="3">Uncharacterized protein DUF2264</fullName>
    </submittedName>
</protein>
<dbReference type="InterPro" id="IPR049349">
    <property type="entry name" value="DUF2264_N"/>
</dbReference>
<evidence type="ECO:0000313" key="3">
    <source>
        <dbReference type="EMBL" id="PZX18128.1"/>
    </source>
</evidence>
<keyword evidence="1" id="KW-0732">Signal</keyword>
<feature type="domain" description="DUF2264" evidence="2">
    <location>
        <begin position="43"/>
        <end position="396"/>
    </location>
</feature>
<sequence>MKKKFLTFSAILWLTATLAAQTHSNTFEIREPDYQRSPLSGMTRQHWMDAAHYVLEGAFSYIHTMDDAMKFPKQHAITYPHRDNQVPTEKLEGLCRTLFVAVPLLKENPDLTLNGIRVADYYRHQIGLLIDTASQSFITPRAPSGGPNQNLVEFGALAISLMSAPEVLWHPLAADQKEALARVMLSYGDGPTVPSNWKFFNIFIMSFFKSQGYAINETLLTEYLDKSLADYRGQGWYNDNPAYDYYSMWAYQMYGMTWAHLFGKQHYPQYAERLVANFNDLQGNYPYLFDRQGRMIMWGRSISYRFGAIVPFPLMGFENRPEINYGWMRRIATGTLLQFLQHPDFMQEGVPTLGFYGPFEPAVQMYSCRGSVYWGGKAFLGLLVPADSPFWTSTENNGAWDDELKPGNVYNHFQQASNILITNYPNLGASEVRAWCHERVAKDWQKFRSTENYNRLAYNSAFPWQADGANGEVAMNYRVKNDAGQWEALRLFTFTGFNNGVYTRRAVLETNEKVSFNLADVPLPNGILRVDQYTGTVPAEFRLGHYALPKLDKPITRETRKIKGTSVSIINNGQYQLALVLVSGWSDALTADATGLHPQSNHSTVQMVTDRCNADAALPKTYVTLMLWKDANQSFSKDELMPVRHIQHDANTKLVVITLKNKQVVKVAY</sequence>
<comment type="caution">
    <text evidence="3">The sequence shown here is derived from an EMBL/GenBank/DDBJ whole genome shotgun (WGS) entry which is preliminary data.</text>
</comment>
<dbReference type="InterPro" id="IPR016624">
    <property type="entry name" value="UCP014753"/>
</dbReference>
<dbReference type="PANTHER" id="PTHR35339">
    <property type="entry name" value="LINALOOL DEHYDRATASE_ISOMERASE DOMAIN-CONTAINING PROTEIN"/>
    <property type="match status" value="1"/>
</dbReference>
<evidence type="ECO:0000259" key="2">
    <source>
        <dbReference type="Pfam" id="PF10022"/>
    </source>
</evidence>
<feature type="signal peptide" evidence="1">
    <location>
        <begin position="1"/>
        <end position="19"/>
    </location>
</feature>
<dbReference type="PIRSF" id="PIRSF014753">
    <property type="entry name" value="UCP014753"/>
    <property type="match status" value="1"/>
</dbReference>
<organism evidence="3 4">
    <name type="scientific">Breznakibacter xylanolyticus</name>
    <dbReference type="NCBI Taxonomy" id="990"/>
    <lineage>
        <taxon>Bacteria</taxon>
        <taxon>Pseudomonadati</taxon>
        <taxon>Bacteroidota</taxon>
        <taxon>Bacteroidia</taxon>
        <taxon>Marinilabiliales</taxon>
        <taxon>Marinilabiliaceae</taxon>
        <taxon>Breznakibacter</taxon>
    </lineage>
</organism>
<dbReference type="OrthoDB" id="9813465at2"/>
<dbReference type="AlphaFoldDB" id="A0A2W7NDA3"/>
<dbReference type="EMBL" id="QKZK01000007">
    <property type="protein sequence ID" value="PZX18128.1"/>
    <property type="molecule type" value="Genomic_DNA"/>
</dbReference>
<dbReference type="Pfam" id="PF10022">
    <property type="entry name" value="DUF2264"/>
    <property type="match status" value="1"/>
</dbReference>
<proteinExistence type="predicted"/>
<name>A0A2W7NDA3_9BACT</name>
<accession>A0A2W7NDA3</accession>
<evidence type="ECO:0000256" key="1">
    <source>
        <dbReference type="SAM" id="SignalP"/>
    </source>
</evidence>
<evidence type="ECO:0000313" key="4">
    <source>
        <dbReference type="Proteomes" id="UP000249239"/>
    </source>
</evidence>
<reference evidence="3 4" key="1">
    <citation type="submission" date="2018-06" db="EMBL/GenBank/DDBJ databases">
        <title>Genomic Encyclopedia of Archaeal and Bacterial Type Strains, Phase II (KMG-II): from individual species to whole genera.</title>
        <authorList>
            <person name="Goeker M."/>
        </authorList>
    </citation>
    <scope>NUCLEOTIDE SEQUENCE [LARGE SCALE GENOMIC DNA]</scope>
    <source>
        <strain evidence="3 4">DSM 6779</strain>
    </source>
</reference>
<dbReference type="PANTHER" id="PTHR35339:SF4">
    <property type="entry name" value="LINALOOL DEHYDRATASE_ISOMERASE DOMAIN-CONTAINING PROTEIN"/>
    <property type="match status" value="1"/>
</dbReference>
<keyword evidence="4" id="KW-1185">Reference proteome</keyword>
<feature type="chain" id="PRO_5016055474" evidence="1">
    <location>
        <begin position="20"/>
        <end position="669"/>
    </location>
</feature>
<dbReference type="RefSeq" id="WP_111444868.1">
    <property type="nucleotide sequence ID" value="NZ_QKZK01000007.1"/>
</dbReference>